<protein>
    <submittedName>
        <fullName evidence="1">Uncharacterized protein</fullName>
    </submittedName>
</protein>
<dbReference type="AlphaFoldDB" id="A0A068UTA3"/>
<organism evidence="1 2">
    <name type="scientific">Coffea canephora</name>
    <name type="common">Robusta coffee</name>
    <dbReference type="NCBI Taxonomy" id="49390"/>
    <lineage>
        <taxon>Eukaryota</taxon>
        <taxon>Viridiplantae</taxon>
        <taxon>Streptophyta</taxon>
        <taxon>Embryophyta</taxon>
        <taxon>Tracheophyta</taxon>
        <taxon>Spermatophyta</taxon>
        <taxon>Magnoliopsida</taxon>
        <taxon>eudicotyledons</taxon>
        <taxon>Gunneridae</taxon>
        <taxon>Pentapetalae</taxon>
        <taxon>asterids</taxon>
        <taxon>lamiids</taxon>
        <taxon>Gentianales</taxon>
        <taxon>Rubiaceae</taxon>
        <taxon>Ixoroideae</taxon>
        <taxon>Gardenieae complex</taxon>
        <taxon>Bertiereae - Coffeeae clade</taxon>
        <taxon>Coffeeae</taxon>
        <taxon>Coffea</taxon>
    </lineage>
</organism>
<dbReference type="SUPFAM" id="SSF50978">
    <property type="entry name" value="WD40 repeat-like"/>
    <property type="match status" value="1"/>
</dbReference>
<dbReference type="GO" id="GO:0006355">
    <property type="term" value="P:regulation of DNA-templated transcription"/>
    <property type="evidence" value="ECO:0007669"/>
    <property type="project" value="InterPro"/>
</dbReference>
<dbReference type="EMBL" id="HG739143">
    <property type="protein sequence ID" value="CDP11740.1"/>
    <property type="molecule type" value="Genomic_DNA"/>
</dbReference>
<dbReference type="Gramene" id="CDP11740">
    <property type="protein sequence ID" value="CDP11740"/>
    <property type="gene ID" value="GSCOC_T00034220001"/>
</dbReference>
<dbReference type="Pfam" id="PF00400">
    <property type="entry name" value="WD40"/>
    <property type="match status" value="1"/>
</dbReference>
<dbReference type="STRING" id="49390.A0A068UTA3"/>
<reference evidence="2" key="1">
    <citation type="journal article" date="2014" name="Science">
        <title>The coffee genome provides insight into the convergent evolution of caffeine biosynthesis.</title>
        <authorList>
            <person name="Denoeud F."/>
            <person name="Carretero-Paulet L."/>
            <person name="Dereeper A."/>
            <person name="Droc G."/>
            <person name="Guyot R."/>
            <person name="Pietrella M."/>
            <person name="Zheng C."/>
            <person name="Alberti A."/>
            <person name="Anthony F."/>
            <person name="Aprea G."/>
            <person name="Aury J.M."/>
            <person name="Bento P."/>
            <person name="Bernard M."/>
            <person name="Bocs S."/>
            <person name="Campa C."/>
            <person name="Cenci A."/>
            <person name="Combes M.C."/>
            <person name="Crouzillat D."/>
            <person name="Da Silva C."/>
            <person name="Daddiego L."/>
            <person name="De Bellis F."/>
            <person name="Dussert S."/>
            <person name="Garsmeur O."/>
            <person name="Gayraud T."/>
            <person name="Guignon V."/>
            <person name="Jahn K."/>
            <person name="Jamilloux V."/>
            <person name="Joet T."/>
            <person name="Labadie K."/>
            <person name="Lan T."/>
            <person name="Leclercq J."/>
            <person name="Lepelley M."/>
            <person name="Leroy T."/>
            <person name="Li L.T."/>
            <person name="Librado P."/>
            <person name="Lopez L."/>
            <person name="Munoz A."/>
            <person name="Noel B."/>
            <person name="Pallavicini A."/>
            <person name="Perrotta G."/>
            <person name="Poncet V."/>
            <person name="Pot D."/>
            <person name="Priyono X."/>
            <person name="Rigoreau M."/>
            <person name="Rouard M."/>
            <person name="Rozas J."/>
            <person name="Tranchant-Dubreuil C."/>
            <person name="VanBuren R."/>
            <person name="Zhang Q."/>
            <person name="Andrade A.C."/>
            <person name="Argout X."/>
            <person name="Bertrand B."/>
            <person name="de Kochko A."/>
            <person name="Graziosi G."/>
            <person name="Henry R.J."/>
            <person name="Jayarama X."/>
            <person name="Ming R."/>
            <person name="Nagai C."/>
            <person name="Rounsley S."/>
            <person name="Sankoff D."/>
            <person name="Giuliano G."/>
            <person name="Albert V.A."/>
            <person name="Wincker P."/>
            <person name="Lashermes P."/>
        </authorList>
    </citation>
    <scope>NUCLEOTIDE SEQUENCE [LARGE SCALE GENOMIC DNA]</scope>
    <source>
        <strain evidence="2">cv. DH200-94</strain>
    </source>
</reference>
<keyword evidence="2" id="KW-1185">Reference proteome</keyword>
<dbReference type="InterPro" id="IPR036322">
    <property type="entry name" value="WD40_repeat_dom_sf"/>
</dbReference>
<name>A0A068UTA3_COFCA</name>
<accession>A0A068UTA3</accession>
<evidence type="ECO:0000313" key="2">
    <source>
        <dbReference type="Proteomes" id="UP000295252"/>
    </source>
</evidence>
<dbReference type="InParanoid" id="A0A068UTA3"/>
<gene>
    <name evidence="1" type="ORF">GSCOC_T00034220001</name>
</gene>
<dbReference type="SMART" id="SM00320">
    <property type="entry name" value="WD40"/>
    <property type="match status" value="2"/>
</dbReference>
<dbReference type="OMA" id="MEDSTMQ"/>
<dbReference type="Proteomes" id="UP000295252">
    <property type="component" value="Chromosome X"/>
</dbReference>
<dbReference type="PhylomeDB" id="A0A068UTA3"/>
<proteinExistence type="predicted"/>
<dbReference type="Gene3D" id="2.130.10.10">
    <property type="entry name" value="YVTN repeat-like/Quinoprotein amine dehydrogenase"/>
    <property type="match status" value="1"/>
</dbReference>
<evidence type="ECO:0000313" key="1">
    <source>
        <dbReference type="EMBL" id="CDP11740.1"/>
    </source>
</evidence>
<sequence length="101" mass="11030">MPASGGKVSLFNMMAFKVMTTFMSPPPAATYLAFHPQDDNIIAIGMEDSTMQIYNARVDEVKTKLKGHHKQITGLAFPQNLNVLVSSGADAQASAFFFFQV</sequence>
<dbReference type="OrthoDB" id="1850764at2759"/>
<dbReference type="InterPro" id="IPR027728">
    <property type="entry name" value="Topless_fam"/>
</dbReference>
<dbReference type="InterPro" id="IPR015943">
    <property type="entry name" value="WD40/YVTN_repeat-like_dom_sf"/>
</dbReference>
<dbReference type="PANTHER" id="PTHR44083">
    <property type="entry name" value="TOPLESS-RELATED PROTEIN 1-RELATED"/>
    <property type="match status" value="1"/>
</dbReference>
<dbReference type="InterPro" id="IPR001680">
    <property type="entry name" value="WD40_rpt"/>
</dbReference>
<dbReference type="PANTHER" id="PTHR44083:SF5">
    <property type="entry name" value="PROTEIN TOPLESS-RELATED PROTEIN 2"/>
    <property type="match status" value="1"/>
</dbReference>